<dbReference type="EMBL" id="WHWB01033727">
    <property type="protein sequence ID" value="KAJ7417865.1"/>
    <property type="molecule type" value="Genomic_DNA"/>
</dbReference>
<evidence type="ECO:0000313" key="2">
    <source>
        <dbReference type="EMBL" id="KAJ7417865.1"/>
    </source>
</evidence>
<feature type="region of interest" description="Disordered" evidence="1">
    <location>
        <begin position="32"/>
        <end position="58"/>
    </location>
</feature>
<evidence type="ECO:0000313" key="3">
    <source>
        <dbReference type="Proteomes" id="UP001145742"/>
    </source>
</evidence>
<keyword evidence="3" id="KW-1185">Reference proteome</keyword>
<feature type="compositionally biased region" description="Basic residues" evidence="1">
    <location>
        <begin position="49"/>
        <end position="58"/>
    </location>
</feature>
<gene>
    <name evidence="2" type="ORF">WISP_62315</name>
</gene>
<evidence type="ECO:0000256" key="1">
    <source>
        <dbReference type="SAM" id="MobiDB-lite"/>
    </source>
</evidence>
<protein>
    <submittedName>
        <fullName evidence="2">Uncharacterized protein</fullName>
    </submittedName>
</protein>
<organism evidence="2 3">
    <name type="scientific">Willisornis vidua</name>
    <name type="common">Xingu scale-backed antbird</name>
    <dbReference type="NCBI Taxonomy" id="1566151"/>
    <lineage>
        <taxon>Eukaryota</taxon>
        <taxon>Metazoa</taxon>
        <taxon>Chordata</taxon>
        <taxon>Craniata</taxon>
        <taxon>Vertebrata</taxon>
        <taxon>Euteleostomi</taxon>
        <taxon>Archelosauria</taxon>
        <taxon>Archosauria</taxon>
        <taxon>Dinosauria</taxon>
        <taxon>Saurischia</taxon>
        <taxon>Theropoda</taxon>
        <taxon>Coelurosauria</taxon>
        <taxon>Aves</taxon>
        <taxon>Neognathae</taxon>
        <taxon>Neoaves</taxon>
        <taxon>Telluraves</taxon>
        <taxon>Australaves</taxon>
        <taxon>Passeriformes</taxon>
        <taxon>Thamnophilidae</taxon>
        <taxon>Willisornis</taxon>
    </lineage>
</organism>
<proteinExistence type="predicted"/>
<accession>A0ABQ9DD28</accession>
<sequence>MDALLSRVKPINNNSSASVVMQFRSGKKILTPAARKEKREQQPCQHPGQSRRRKKGAHHVQVEISLQPILKSKVRQAVFLQLMKVHGREDVHLQPMEDLMLEQMCVPKGDCDLVGSPGWSRLMAESVDL</sequence>
<name>A0ABQ9DD28_9PASS</name>
<comment type="caution">
    <text evidence="2">The sequence shown here is derived from an EMBL/GenBank/DDBJ whole genome shotgun (WGS) entry which is preliminary data.</text>
</comment>
<reference evidence="2" key="1">
    <citation type="submission" date="2019-10" db="EMBL/GenBank/DDBJ databases">
        <authorList>
            <person name="Soares A.E.R."/>
            <person name="Aleixo A."/>
            <person name="Schneider P."/>
            <person name="Miyaki C.Y."/>
            <person name="Schneider M.P."/>
            <person name="Mello C."/>
            <person name="Vasconcelos A.T.R."/>
        </authorList>
    </citation>
    <scope>NUCLEOTIDE SEQUENCE</scope>
    <source>
        <tissue evidence="2">Muscle</tissue>
    </source>
</reference>
<dbReference type="Proteomes" id="UP001145742">
    <property type="component" value="Unassembled WGS sequence"/>
</dbReference>